<keyword evidence="3" id="KW-0804">Transcription</keyword>
<dbReference type="GO" id="GO:0000124">
    <property type="term" value="C:SAGA complex"/>
    <property type="evidence" value="ECO:0007669"/>
    <property type="project" value="TreeGrafter"/>
</dbReference>
<proteinExistence type="predicted"/>
<evidence type="ECO:0000313" key="7">
    <source>
        <dbReference type="Proteomes" id="UP000738349"/>
    </source>
</evidence>
<name>A0A9P9DM48_9HYPO</name>
<keyword evidence="2" id="KW-0805">Transcription regulation</keyword>
<dbReference type="GO" id="GO:0003712">
    <property type="term" value="F:transcription coregulator activity"/>
    <property type="evidence" value="ECO:0007669"/>
    <property type="project" value="TreeGrafter"/>
</dbReference>
<keyword evidence="4" id="KW-0539">Nucleus</keyword>
<dbReference type="PANTHER" id="PTHR11380:SF16">
    <property type="entry name" value="TRANSCRIPTION INITIATION PROTEIN SPT3 HOMOLOG"/>
    <property type="match status" value="1"/>
</dbReference>
<comment type="subcellular location">
    <subcellularLocation>
        <location evidence="1">Nucleus</location>
    </subcellularLocation>
</comment>
<feature type="region of interest" description="Disordered" evidence="5">
    <location>
        <begin position="96"/>
        <end position="126"/>
    </location>
</feature>
<evidence type="ECO:0000256" key="1">
    <source>
        <dbReference type="ARBA" id="ARBA00004123"/>
    </source>
</evidence>
<evidence type="ECO:0000256" key="5">
    <source>
        <dbReference type="SAM" id="MobiDB-lite"/>
    </source>
</evidence>
<dbReference type="Pfam" id="PF02269">
    <property type="entry name" value="TFIID-18kDa"/>
    <property type="match status" value="1"/>
</dbReference>
<accession>A0A9P9DM48</accession>
<keyword evidence="7" id="KW-1185">Reference proteome</keyword>
<evidence type="ECO:0000313" key="6">
    <source>
        <dbReference type="EMBL" id="KAH7121658.1"/>
    </source>
</evidence>
<dbReference type="EMBL" id="JAGMUV010000024">
    <property type="protein sequence ID" value="KAH7121658.1"/>
    <property type="molecule type" value="Genomic_DNA"/>
</dbReference>
<evidence type="ECO:0000256" key="3">
    <source>
        <dbReference type="ARBA" id="ARBA00023163"/>
    </source>
</evidence>
<dbReference type="GO" id="GO:0006366">
    <property type="term" value="P:transcription by RNA polymerase II"/>
    <property type="evidence" value="ECO:0007669"/>
    <property type="project" value="InterPro"/>
</dbReference>
<evidence type="ECO:0000256" key="2">
    <source>
        <dbReference type="ARBA" id="ARBA00023015"/>
    </source>
</evidence>
<protein>
    <submittedName>
        <fullName evidence="6">Transcription initiation factor IID, 18kD subunit-domain-containing protein</fullName>
    </submittedName>
</protein>
<dbReference type="PANTHER" id="PTHR11380">
    <property type="entry name" value="TRANSCRIPTION INITIATION FACTOR TFIID/SUPT3-RELATED"/>
    <property type="match status" value="1"/>
</dbReference>
<dbReference type="OrthoDB" id="66982at2759"/>
<comment type="caution">
    <text evidence="6">The sequence shown here is derived from an EMBL/GenBank/DDBJ whole genome shotgun (WGS) entry which is preliminary data.</text>
</comment>
<evidence type="ECO:0000256" key="4">
    <source>
        <dbReference type="ARBA" id="ARBA00023242"/>
    </source>
</evidence>
<dbReference type="AlphaFoldDB" id="A0A9P9DM48"/>
<organism evidence="6 7">
    <name type="scientific">Dactylonectria macrodidyma</name>
    <dbReference type="NCBI Taxonomy" id="307937"/>
    <lineage>
        <taxon>Eukaryota</taxon>
        <taxon>Fungi</taxon>
        <taxon>Dikarya</taxon>
        <taxon>Ascomycota</taxon>
        <taxon>Pezizomycotina</taxon>
        <taxon>Sordariomycetes</taxon>
        <taxon>Hypocreomycetidae</taxon>
        <taxon>Hypocreales</taxon>
        <taxon>Nectriaceae</taxon>
        <taxon>Dactylonectria</taxon>
    </lineage>
</organism>
<dbReference type="CDD" id="cd22926">
    <property type="entry name" value="HFD_SPT3"/>
    <property type="match status" value="1"/>
</dbReference>
<gene>
    <name evidence="6" type="ORF">EDB81DRAFT_700597</name>
</gene>
<dbReference type="GO" id="GO:0005634">
    <property type="term" value="C:nucleus"/>
    <property type="evidence" value="ECO:0007669"/>
    <property type="project" value="UniProtKB-SubCell"/>
</dbReference>
<dbReference type="InterPro" id="IPR003195">
    <property type="entry name" value="TFIID_TAF13"/>
</dbReference>
<reference evidence="6" key="1">
    <citation type="journal article" date="2021" name="Nat. Commun.">
        <title>Genetic determinants of endophytism in the Arabidopsis root mycobiome.</title>
        <authorList>
            <person name="Mesny F."/>
            <person name="Miyauchi S."/>
            <person name="Thiergart T."/>
            <person name="Pickel B."/>
            <person name="Atanasova L."/>
            <person name="Karlsson M."/>
            <person name="Huettel B."/>
            <person name="Barry K.W."/>
            <person name="Haridas S."/>
            <person name="Chen C."/>
            <person name="Bauer D."/>
            <person name="Andreopoulos W."/>
            <person name="Pangilinan J."/>
            <person name="LaButti K."/>
            <person name="Riley R."/>
            <person name="Lipzen A."/>
            <person name="Clum A."/>
            <person name="Drula E."/>
            <person name="Henrissat B."/>
            <person name="Kohler A."/>
            <person name="Grigoriev I.V."/>
            <person name="Martin F.M."/>
            <person name="Hacquard S."/>
        </authorList>
    </citation>
    <scope>NUCLEOTIDE SEQUENCE</scope>
    <source>
        <strain evidence="6">MPI-CAGE-AT-0147</strain>
    </source>
</reference>
<dbReference type="Proteomes" id="UP000738349">
    <property type="component" value="Unassembled WGS sequence"/>
</dbReference>
<sequence length="329" mass="37271">MERDGPFFREEISQMMHVAGEEAYKSYEITGLVEKIIKDQVRLILVEANSLAVRRGSRVFSNDDLIFQFRHDTIRVERMRRLIIWKAIRKANKASEDDKAGSDAVEECGSLDDLAGGSTEKMSTKESKTPNVHFTWEFPSLFPNGLPESLFEEDTPDELNEAIIERLRKNDDKTSDMTAEEYAAWTTFRRASFIYRKADRFREWSGLGVIAEHRPNDDSLDLLGFLACEMVKRLTEKALNIQAEEIAKTKRDLNVSAAAAAETMASQGPFLPSQESTRPIVPGQPGYSKPAIESRHIKLAFNIFQIPSKRSNILSSGPQSQLVKKLRLI</sequence>